<dbReference type="FunFam" id="1.10.10.60:FF:000141">
    <property type="entry name" value="TetR family transcriptional regulator"/>
    <property type="match status" value="1"/>
</dbReference>
<dbReference type="PRINTS" id="PR00455">
    <property type="entry name" value="HTHTETR"/>
</dbReference>
<evidence type="ECO:0000256" key="1">
    <source>
        <dbReference type="ARBA" id="ARBA00023015"/>
    </source>
</evidence>
<keyword evidence="1" id="KW-0805">Transcription regulation</keyword>
<feature type="DNA-binding region" description="H-T-H motif" evidence="4">
    <location>
        <begin position="36"/>
        <end position="55"/>
    </location>
</feature>
<dbReference type="PANTHER" id="PTHR30055:SF146">
    <property type="entry name" value="HTH-TYPE TRANSCRIPTIONAL DUAL REGULATOR CECR"/>
    <property type="match status" value="1"/>
</dbReference>
<dbReference type="PROSITE" id="PS50977">
    <property type="entry name" value="HTH_TETR_2"/>
    <property type="match status" value="1"/>
</dbReference>
<dbReference type="SUPFAM" id="SSF48498">
    <property type="entry name" value="Tetracyclin repressor-like, C-terminal domain"/>
    <property type="match status" value="1"/>
</dbReference>
<evidence type="ECO:0000256" key="3">
    <source>
        <dbReference type="ARBA" id="ARBA00023163"/>
    </source>
</evidence>
<dbReference type="Pfam" id="PF00440">
    <property type="entry name" value="TetR_N"/>
    <property type="match status" value="1"/>
</dbReference>
<evidence type="ECO:0000313" key="6">
    <source>
        <dbReference type="EMBL" id="GGF12586.1"/>
    </source>
</evidence>
<reference evidence="6" key="2">
    <citation type="submission" date="2020-09" db="EMBL/GenBank/DDBJ databases">
        <authorList>
            <person name="Sun Q."/>
            <person name="Zhou Y."/>
        </authorList>
    </citation>
    <scope>NUCLEOTIDE SEQUENCE</scope>
    <source>
        <strain evidence="6">CGMCC 1.15725</strain>
    </source>
</reference>
<feature type="domain" description="HTH tetR-type" evidence="5">
    <location>
        <begin position="13"/>
        <end position="73"/>
    </location>
</feature>
<dbReference type="InterPro" id="IPR036271">
    <property type="entry name" value="Tet_transcr_reg_TetR-rel_C_sf"/>
</dbReference>
<accession>A0A8J2YTC5</accession>
<sequence length="211" mass="23629">MNDETSLGPAREDRKVEVILQAATEVFLEHGFASASMDLVAQRARASKTTLYSRFPSKEALFEATITAKCQASGFHFSSEEFAGLSLEEGLIRIGRRFVDLLTSPEAIRTEQIVTGEAKRFPEVAEIFYRLGPERVSKAVGAYFVEAAKRGLFDYEDPEFAADHFLAALDGMDHCRALWSGRDQQASEAERQAFVERTVRLFLDGLRPVRK</sequence>
<evidence type="ECO:0000259" key="5">
    <source>
        <dbReference type="PROSITE" id="PS50977"/>
    </source>
</evidence>
<reference evidence="6" key="1">
    <citation type="journal article" date="2014" name="Int. J. Syst. Evol. Microbiol.">
        <title>Complete genome sequence of Corynebacterium casei LMG S-19264T (=DSM 44701T), isolated from a smear-ripened cheese.</title>
        <authorList>
            <consortium name="US DOE Joint Genome Institute (JGI-PGF)"/>
            <person name="Walter F."/>
            <person name="Albersmeier A."/>
            <person name="Kalinowski J."/>
            <person name="Ruckert C."/>
        </authorList>
    </citation>
    <scope>NUCLEOTIDE SEQUENCE</scope>
    <source>
        <strain evidence="6">CGMCC 1.15725</strain>
    </source>
</reference>
<protein>
    <submittedName>
        <fullName evidence="6">TetR family transcriptional regulator</fullName>
    </submittedName>
</protein>
<dbReference type="InterPro" id="IPR050109">
    <property type="entry name" value="HTH-type_TetR-like_transc_reg"/>
</dbReference>
<dbReference type="InterPro" id="IPR039536">
    <property type="entry name" value="TetR_C_Proteobacteria"/>
</dbReference>
<keyword evidence="7" id="KW-1185">Reference proteome</keyword>
<dbReference type="GO" id="GO:0003700">
    <property type="term" value="F:DNA-binding transcription factor activity"/>
    <property type="evidence" value="ECO:0007669"/>
    <property type="project" value="TreeGrafter"/>
</dbReference>
<dbReference type="InterPro" id="IPR009057">
    <property type="entry name" value="Homeodomain-like_sf"/>
</dbReference>
<evidence type="ECO:0000256" key="2">
    <source>
        <dbReference type="ARBA" id="ARBA00023125"/>
    </source>
</evidence>
<dbReference type="PROSITE" id="PS01081">
    <property type="entry name" value="HTH_TETR_1"/>
    <property type="match status" value="1"/>
</dbReference>
<dbReference type="InterPro" id="IPR023772">
    <property type="entry name" value="DNA-bd_HTH_TetR-type_CS"/>
</dbReference>
<evidence type="ECO:0000313" key="7">
    <source>
        <dbReference type="Proteomes" id="UP000646365"/>
    </source>
</evidence>
<proteinExistence type="predicted"/>
<evidence type="ECO:0000256" key="4">
    <source>
        <dbReference type="PROSITE-ProRule" id="PRU00335"/>
    </source>
</evidence>
<organism evidence="6 7">
    <name type="scientific">Aliidongia dinghuensis</name>
    <dbReference type="NCBI Taxonomy" id="1867774"/>
    <lineage>
        <taxon>Bacteria</taxon>
        <taxon>Pseudomonadati</taxon>
        <taxon>Pseudomonadota</taxon>
        <taxon>Alphaproteobacteria</taxon>
        <taxon>Rhodospirillales</taxon>
        <taxon>Dongiaceae</taxon>
        <taxon>Aliidongia</taxon>
    </lineage>
</organism>
<dbReference type="EMBL" id="BMJQ01000004">
    <property type="protein sequence ID" value="GGF12586.1"/>
    <property type="molecule type" value="Genomic_DNA"/>
</dbReference>
<dbReference type="InterPro" id="IPR001647">
    <property type="entry name" value="HTH_TetR"/>
</dbReference>
<dbReference type="Gene3D" id="1.10.357.10">
    <property type="entry name" value="Tetracycline Repressor, domain 2"/>
    <property type="match status" value="1"/>
</dbReference>
<gene>
    <name evidence="6" type="ORF">GCM10011611_17770</name>
</gene>
<dbReference type="SUPFAM" id="SSF46689">
    <property type="entry name" value="Homeodomain-like"/>
    <property type="match status" value="1"/>
</dbReference>
<dbReference type="Proteomes" id="UP000646365">
    <property type="component" value="Unassembled WGS sequence"/>
</dbReference>
<dbReference type="AlphaFoldDB" id="A0A8J2YTC5"/>
<dbReference type="PANTHER" id="PTHR30055">
    <property type="entry name" value="HTH-TYPE TRANSCRIPTIONAL REGULATOR RUTR"/>
    <property type="match status" value="1"/>
</dbReference>
<name>A0A8J2YTC5_9PROT</name>
<dbReference type="Gene3D" id="1.10.10.60">
    <property type="entry name" value="Homeodomain-like"/>
    <property type="match status" value="1"/>
</dbReference>
<dbReference type="GO" id="GO:0000976">
    <property type="term" value="F:transcription cis-regulatory region binding"/>
    <property type="evidence" value="ECO:0007669"/>
    <property type="project" value="TreeGrafter"/>
</dbReference>
<keyword evidence="2 4" id="KW-0238">DNA-binding</keyword>
<comment type="caution">
    <text evidence="6">The sequence shown here is derived from an EMBL/GenBank/DDBJ whole genome shotgun (WGS) entry which is preliminary data.</text>
</comment>
<dbReference type="Pfam" id="PF14246">
    <property type="entry name" value="TetR_C_7"/>
    <property type="match status" value="1"/>
</dbReference>
<keyword evidence="3" id="KW-0804">Transcription</keyword>